<dbReference type="EMBL" id="GGEC01058538">
    <property type="protein sequence ID" value="MBX39022.1"/>
    <property type="molecule type" value="Transcribed_RNA"/>
</dbReference>
<dbReference type="AlphaFoldDB" id="A0A2P2N978"/>
<accession>A0A2P2N978</accession>
<name>A0A2P2N978_RHIMU</name>
<evidence type="ECO:0000313" key="1">
    <source>
        <dbReference type="EMBL" id="MBX39022.1"/>
    </source>
</evidence>
<organism evidence="1">
    <name type="scientific">Rhizophora mucronata</name>
    <name type="common">Asiatic mangrove</name>
    <dbReference type="NCBI Taxonomy" id="61149"/>
    <lineage>
        <taxon>Eukaryota</taxon>
        <taxon>Viridiplantae</taxon>
        <taxon>Streptophyta</taxon>
        <taxon>Embryophyta</taxon>
        <taxon>Tracheophyta</taxon>
        <taxon>Spermatophyta</taxon>
        <taxon>Magnoliopsida</taxon>
        <taxon>eudicotyledons</taxon>
        <taxon>Gunneridae</taxon>
        <taxon>Pentapetalae</taxon>
        <taxon>rosids</taxon>
        <taxon>fabids</taxon>
        <taxon>Malpighiales</taxon>
        <taxon>Rhizophoraceae</taxon>
        <taxon>Rhizophora</taxon>
    </lineage>
</organism>
<sequence>MGLLLLFFFFAFGNWSRLFDLIYEGLITSYPVP</sequence>
<protein>
    <submittedName>
        <fullName evidence="1">Uncharacterized protein</fullName>
    </submittedName>
</protein>
<reference evidence="1" key="1">
    <citation type="submission" date="2018-02" db="EMBL/GenBank/DDBJ databases">
        <title>Rhizophora mucronata_Transcriptome.</title>
        <authorList>
            <person name="Meera S.P."/>
            <person name="Sreeshan A."/>
            <person name="Augustine A."/>
        </authorList>
    </citation>
    <scope>NUCLEOTIDE SEQUENCE</scope>
    <source>
        <tissue evidence="1">Leaf</tissue>
    </source>
</reference>
<proteinExistence type="predicted"/>